<evidence type="ECO:0000313" key="3">
    <source>
        <dbReference type="Proteomes" id="UP000241394"/>
    </source>
</evidence>
<dbReference type="Gramene" id="PSS08052">
    <property type="protein sequence ID" value="PSS08052"/>
    <property type="gene ID" value="CEY00_Acc18414"/>
</dbReference>
<sequence>MELNRAQLVVHDDVALSQFRADHNIPNDVLIERSSPNEDTNLMEGEGNRILVWTWLIHQAGLEFPMSPLLKEVMALCVLPSCSIHKFHLDHASDGCFDKEREVGVHCRGPLYVYCVVRPRRDPKTLMYTGAGSSSTMISILFHFQDSRALSPLDSVLVTGRGLIVELLKYIPLYRLSFPIELTARGNQGFYLYAFFRKETEGLSTGSSGLSSSDAFDLSDNGVDEGAAGVIGDEEEDAKVEEGEEVNKVKTNCTCSEEEVDMVPKLRNLGKKKAMGTELVQQTPDPILALPSPLEAQPTVPSSQHVIELGKQVTNADSSKDHKTCLALGNVVMLPQDMADLVAERLDLTAAELIAIQARNESEAALAQMNKALQELVEFKKVAYGEPAYEERVVAVEEVSTTQGNKFGGGVEGDVEVAKGEGAEGDEGESIREGNTSTPPEE</sequence>
<feature type="compositionally biased region" description="Polar residues" evidence="1">
    <location>
        <begin position="433"/>
        <end position="442"/>
    </location>
</feature>
<reference evidence="3" key="2">
    <citation type="journal article" date="2018" name="BMC Genomics">
        <title>A manually annotated Actinidia chinensis var. chinensis (kiwifruit) genome highlights the challenges associated with draft genomes and gene prediction in plants.</title>
        <authorList>
            <person name="Pilkington S.M."/>
            <person name="Crowhurst R."/>
            <person name="Hilario E."/>
            <person name="Nardozza S."/>
            <person name="Fraser L."/>
            <person name="Peng Y."/>
            <person name="Gunaseelan K."/>
            <person name="Simpson R."/>
            <person name="Tahir J."/>
            <person name="Deroles S.C."/>
            <person name="Templeton K."/>
            <person name="Luo Z."/>
            <person name="Davy M."/>
            <person name="Cheng C."/>
            <person name="McNeilage M."/>
            <person name="Scaglione D."/>
            <person name="Liu Y."/>
            <person name="Zhang Q."/>
            <person name="Datson P."/>
            <person name="De Silva N."/>
            <person name="Gardiner S.E."/>
            <person name="Bassett H."/>
            <person name="Chagne D."/>
            <person name="McCallum J."/>
            <person name="Dzierzon H."/>
            <person name="Deng C."/>
            <person name="Wang Y.Y."/>
            <person name="Barron L."/>
            <person name="Manako K."/>
            <person name="Bowen J."/>
            <person name="Foster T.M."/>
            <person name="Erridge Z.A."/>
            <person name="Tiffin H."/>
            <person name="Waite C.N."/>
            <person name="Davies K.M."/>
            <person name="Grierson E.P."/>
            <person name="Laing W.A."/>
            <person name="Kirk R."/>
            <person name="Chen X."/>
            <person name="Wood M."/>
            <person name="Montefiori M."/>
            <person name="Brummell D.A."/>
            <person name="Schwinn K.E."/>
            <person name="Catanach A."/>
            <person name="Fullerton C."/>
            <person name="Li D."/>
            <person name="Meiyalaghan S."/>
            <person name="Nieuwenhuizen N."/>
            <person name="Read N."/>
            <person name="Prakash R."/>
            <person name="Hunter D."/>
            <person name="Zhang H."/>
            <person name="McKenzie M."/>
            <person name="Knabel M."/>
            <person name="Harris A."/>
            <person name="Allan A.C."/>
            <person name="Gleave A."/>
            <person name="Chen A."/>
            <person name="Janssen B.J."/>
            <person name="Plunkett B."/>
            <person name="Ampomah-Dwamena C."/>
            <person name="Voogd C."/>
            <person name="Leif D."/>
            <person name="Lafferty D."/>
            <person name="Souleyre E.J.F."/>
            <person name="Varkonyi-Gasic E."/>
            <person name="Gambi F."/>
            <person name="Hanley J."/>
            <person name="Yao J.L."/>
            <person name="Cheung J."/>
            <person name="David K.M."/>
            <person name="Warren B."/>
            <person name="Marsh K."/>
            <person name="Snowden K.C."/>
            <person name="Lin-Wang K."/>
            <person name="Brian L."/>
            <person name="Martinez-Sanchez M."/>
            <person name="Wang M."/>
            <person name="Ileperuma N."/>
            <person name="Macnee N."/>
            <person name="Campin R."/>
            <person name="McAtee P."/>
            <person name="Drummond R.S.M."/>
            <person name="Espley R.V."/>
            <person name="Ireland H.S."/>
            <person name="Wu R."/>
            <person name="Atkinson R.G."/>
            <person name="Karunairetnam S."/>
            <person name="Bulley S."/>
            <person name="Chunkath S."/>
            <person name="Hanley Z."/>
            <person name="Storey R."/>
            <person name="Thrimawithana A.H."/>
            <person name="Thomson S."/>
            <person name="David C."/>
            <person name="Testolin R."/>
            <person name="Huang H."/>
            <person name="Hellens R.P."/>
            <person name="Schaffer R.J."/>
        </authorList>
    </citation>
    <scope>NUCLEOTIDE SEQUENCE [LARGE SCALE GENOMIC DNA]</scope>
    <source>
        <strain evidence="3">cv. Red5</strain>
    </source>
</reference>
<dbReference type="AlphaFoldDB" id="A0A2R6QHE9"/>
<comment type="caution">
    <text evidence="2">The sequence shown here is derived from an EMBL/GenBank/DDBJ whole genome shotgun (WGS) entry which is preliminary data.</text>
</comment>
<evidence type="ECO:0000256" key="1">
    <source>
        <dbReference type="SAM" id="MobiDB-lite"/>
    </source>
</evidence>
<feature type="region of interest" description="Disordered" evidence="1">
    <location>
        <begin position="401"/>
        <end position="442"/>
    </location>
</feature>
<gene>
    <name evidence="2" type="ORF">CEY00_Acc18414</name>
</gene>
<protein>
    <submittedName>
        <fullName evidence="2">Uncharacterized protein</fullName>
    </submittedName>
</protein>
<dbReference type="InParanoid" id="A0A2R6QHE9"/>
<accession>A0A2R6QHE9</accession>
<reference evidence="2 3" key="1">
    <citation type="submission" date="2017-07" db="EMBL/GenBank/DDBJ databases">
        <title>An improved, manually edited Actinidia chinensis var. chinensis (kiwifruit) genome highlights the challenges associated with draft genomes and gene prediction in plants.</title>
        <authorList>
            <person name="Pilkington S."/>
            <person name="Crowhurst R."/>
            <person name="Hilario E."/>
            <person name="Nardozza S."/>
            <person name="Fraser L."/>
            <person name="Peng Y."/>
            <person name="Gunaseelan K."/>
            <person name="Simpson R."/>
            <person name="Tahir J."/>
            <person name="Deroles S."/>
            <person name="Templeton K."/>
            <person name="Luo Z."/>
            <person name="Davy M."/>
            <person name="Cheng C."/>
            <person name="Mcneilage M."/>
            <person name="Scaglione D."/>
            <person name="Liu Y."/>
            <person name="Zhang Q."/>
            <person name="Datson P."/>
            <person name="De Silva N."/>
            <person name="Gardiner S."/>
            <person name="Bassett H."/>
            <person name="Chagne D."/>
            <person name="Mccallum J."/>
            <person name="Dzierzon H."/>
            <person name="Deng C."/>
            <person name="Wang Y.-Y."/>
            <person name="Barron N."/>
            <person name="Manako K."/>
            <person name="Bowen J."/>
            <person name="Foster T."/>
            <person name="Erridge Z."/>
            <person name="Tiffin H."/>
            <person name="Waite C."/>
            <person name="Davies K."/>
            <person name="Grierson E."/>
            <person name="Laing W."/>
            <person name="Kirk R."/>
            <person name="Chen X."/>
            <person name="Wood M."/>
            <person name="Montefiori M."/>
            <person name="Brummell D."/>
            <person name="Schwinn K."/>
            <person name="Catanach A."/>
            <person name="Fullerton C."/>
            <person name="Li D."/>
            <person name="Meiyalaghan S."/>
            <person name="Nieuwenhuizen N."/>
            <person name="Read N."/>
            <person name="Prakash R."/>
            <person name="Hunter D."/>
            <person name="Zhang H."/>
            <person name="Mckenzie M."/>
            <person name="Knabel M."/>
            <person name="Harris A."/>
            <person name="Allan A."/>
            <person name="Chen A."/>
            <person name="Janssen B."/>
            <person name="Plunkett B."/>
            <person name="Dwamena C."/>
            <person name="Voogd C."/>
            <person name="Leif D."/>
            <person name="Lafferty D."/>
            <person name="Souleyre E."/>
            <person name="Varkonyi-Gasic E."/>
            <person name="Gambi F."/>
            <person name="Hanley J."/>
            <person name="Yao J.-L."/>
            <person name="Cheung J."/>
            <person name="David K."/>
            <person name="Warren B."/>
            <person name="Marsh K."/>
            <person name="Snowden K."/>
            <person name="Lin-Wang K."/>
            <person name="Brian L."/>
            <person name="Martinez-Sanchez M."/>
            <person name="Wang M."/>
            <person name="Ileperuma N."/>
            <person name="Macnee N."/>
            <person name="Campin R."/>
            <person name="Mcatee P."/>
            <person name="Drummond R."/>
            <person name="Espley R."/>
            <person name="Ireland H."/>
            <person name="Wu R."/>
            <person name="Atkinson R."/>
            <person name="Karunairetnam S."/>
            <person name="Bulley S."/>
            <person name="Chunkath S."/>
            <person name="Hanley Z."/>
            <person name="Storey R."/>
            <person name="Thrimawithana A."/>
            <person name="Thomson S."/>
            <person name="David C."/>
            <person name="Testolin R."/>
        </authorList>
    </citation>
    <scope>NUCLEOTIDE SEQUENCE [LARGE SCALE GENOMIC DNA]</scope>
    <source>
        <strain evidence="3">cv. Red5</strain>
        <tissue evidence="2">Young leaf</tissue>
    </source>
</reference>
<name>A0A2R6QHE9_ACTCC</name>
<keyword evidence="3" id="KW-1185">Reference proteome</keyword>
<proteinExistence type="predicted"/>
<dbReference type="EMBL" id="NKQK01000016">
    <property type="protein sequence ID" value="PSS08052.1"/>
    <property type="molecule type" value="Genomic_DNA"/>
</dbReference>
<dbReference type="OrthoDB" id="10607942at2759"/>
<dbReference type="Proteomes" id="UP000241394">
    <property type="component" value="Chromosome LG16"/>
</dbReference>
<evidence type="ECO:0000313" key="2">
    <source>
        <dbReference type="EMBL" id="PSS08052.1"/>
    </source>
</evidence>
<organism evidence="2 3">
    <name type="scientific">Actinidia chinensis var. chinensis</name>
    <name type="common">Chinese soft-hair kiwi</name>
    <dbReference type="NCBI Taxonomy" id="1590841"/>
    <lineage>
        <taxon>Eukaryota</taxon>
        <taxon>Viridiplantae</taxon>
        <taxon>Streptophyta</taxon>
        <taxon>Embryophyta</taxon>
        <taxon>Tracheophyta</taxon>
        <taxon>Spermatophyta</taxon>
        <taxon>Magnoliopsida</taxon>
        <taxon>eudicotyledons</taxon>
        <taxon>Gunneridae</taxon>
        <taxon>Pentapetalae</taxon>
        <taxon>asterids</taxon>
        <taxon>Ericales</taxon>
        <taxon>Actinidiaceae</taxon>
        <taxon>Actinidia</taxon>
    </lineage>
</organism>